<dbReference type="GO" id="GO:0019684">
    <property type="term" value="P:photosynthesis, light reaction"/>
    <property type="evidence" value="ECO:0007669"/>
    <property type="project" value="InterPro"/>
</dbReference>
<sequence>MITSEQVRTVVDRAVCDSDGNKIGNAKHVFLDDVTGKPEWVSVKTGLFGTSESFVPIRDAAMVDDHLEVPFAKETVKKAPNVDVDAGGHLSEEEEHRLYEYYGIDWDAAWEQANQPGGVASGTASGTRTGTGTAAGTAAAAGGAAGMAGAAGAAGAAGSADERMRARDRGTAGDEAMIRSEERMHVGTERRESGRARLRKYVVTEEQEQTVPVRHEEVRVEREPISAADRNAAMSGTAISEDEREVTLHEERPVTEIETVPVERVRLTTEEVTEEKTVKGKVRKERIAAETDEDKDPRR</sequence>
<evidence type="ECO:0000313" key="4">
    <source>
        <dbReference type="EMBL" id="ACU72372.1"/>
    </source>
</evidence>
<feature type="domain" description="DUF2382" evidence="3">
    <location>
        <begin position="177"/>
        <end position="287"/>
    </location>
</feature>
<dbReference type="InterPro" id="IPR027275">
    <property type="entry name" value="PRC-brl_dom"/>
</dbReference>
<dbReference type="EMBL" id="CP001700">
    <property type="protein sequence ID" value="ACU72372.1"/>
    <property type="molecule type" value="Genomic_DNA"/>
</dbReference>
<dbReference type="InterPro" id="IPR011033">
    <property type="entry name" value="PRC_barrel-like_sf"/>
</dbReference>
<feature type="region of interest" description="Disordered" evidence="1">
    <location>
        <begin position="117"/>
        <end position="136"/>
    </location>
</feature>
<reference evidence="4 5" key="1">
    <citation type="journal article" date="2009" name="Stand. Genomic Sci.">
        <title>Complete genome sequence of Catenulispora acidiphila type strain (ID 139908).</title>
        <authorList>
            <person name="Copeland A."/>
            <person name="Lapidus A."/>
            <person name="Glavina Del Rio T."/>
            <person name="Nolan M."/>
            <person name="Lucas S."/>
            <person name="Chen F."/>
            <person name="Tice H."/>
            <person name="Cheng J.F."/>
            <person name="Bruce D."/>
            <person name="Goodwin L."/>
            <person name="Pitluck S."/>
            <person name="Mikhailova N."/>
            <person name="Pati A."/>
            <person name="Ivanova N."/>
            <person name="Mavromatis K."/>
            <person name="Chen A."/>
            <person name="Palaniappan K."/>
            <person name="Chain P."/>
            <person name="Land M."/>
            <person name="Hauser L."/>
            <person name="Chang Y.J."/>
            <person name="Jeffries C.D."/>
            <person name="Chertkov O."/>
            <person name="Brettin T."/>
            <person name="Detter J.C."/>
            <person name="Han C."/>
            <person name="Ali Z."/>
            <person name="Tindall B.J."/>
            <person name="Goker M."/>
            <person name="Bristow J."/>
            <person name="Eisen J.A."/>
            <person name="Markowitz V."/>
            <person name="Hugenholtz P."/>
            <person name="Kyrpides N.C."/>
            <person name="Klenk H.P."/>
        </authorList>
    </citation>
    <scope>NUCLEOTIDE SEQUENCE [LARGE SCALE GENOMIC DNA]</scope>
    <source>
        <strain evidence="5">DSM 44928 / JCM 14897 / NBRC 102108 / NRRL B-24433 / ID139908</strain>
    </source>
</reference>
<dbReference type="InParanoid" id="C7Q952"/>
<name>C7Q952_CATAD</name>
<proteinExistence type="predicted"/>
<dbReference type="AlphaFoldDB" id="C7Q952"/>
<dbReference type="PANTHER" id="PTHR38463:SF1">
    <property type="entry name" value="STRESS RESPONSE PROTEIN YSNF"/>
    <property type="match status" value="1"/>
</dbReference>
<accession>C7Q952</accession>
<dbReference type="Proteomes" id="UP000000851">
    <property type="component" value="Chromosome"/>
</dbReference>
<dbReference type="HOGENOM" id="CLU_050193_1_0_11"/>
<evidence type="ECO:0000313" key="5">
    <source>
        <dbReference type="Proteomes" id="UP000000851"/>
    </source>
</evidence>
<dbReference type="InterPro" id="IPR014747">
    <property type="entry name" value="Bac_photo_RC_H_C"/>
</dbReference>
<dbReference type="Pfam" id="PF09557">
    <property type="entry name" value="DUF2382"/>
    <property type="match status" value="1"/>
</dbReference>
<dbReference type="STRING" id="479433.Caci_3466"/>
<evidence type="ECO:0000256" key="1">
    <source>
        <dbReference type="SAM" id="MobiDB-lite"/>
    </source>
</evidence>
<dbReference type="Pfam" id="PF05239">
    <property type="entry name" value="PRC"/>
    <property type="match status" value="1"/>
</dbReference>
<dbReference type="RefSeq" id="WP_012787665.1">
    <property type="nucleotide sequence ID" value="NC_013131.1"/>
</dbReference>
<gene>
    <name evidence="4" type="ordered locus">Caci_3466</name>
</gene>
<dbReference type="SUPFAM" id="SSF50346">
    <property type="entry name" value="PRC-barrel domain"/>
    <property type="match status" value="1"/>
</dbReference>
<dbReference type="eggNOG" id="COG3861">
    <property type="taxonomic scope" value="Bacteria"/>
</dbReference>
<feature type="compositionally biased region" description="Basic and acidic residues" evidence="1">
    <location>
        <begin position="285"/>
        <end position="299"/>
    </location>
</feature>
<dbReference type="GO" id="GO:0030077">
    <property type="term" value="C:plasma membrane light-harvesting complex"/>
    <property type="evidence" value="ECO:0007669"/>
    <property type="project" value="InterPro"/>
</dbReference>
<dbReference type="PANTHER" id="PTHR38463">
    <property type="entry name" value="STRESS RESPONSE PROTEIN YSNF"/>
    <property type="match status" value="1"/>
</dbReference>
<evidence type="ECO:0000259" key="3">
    <source>
        <dbReference type="Pfam" id="PF09557"/>
    </source>
</evidence>
<organism evidence="4 5">
    <name type="scientific">Catenulispora acidiphila (strain DSM 44928 / JCM 14897 / NBRC 102108 / NRRL B-24433 / ID139908)</name>
    <dbReference type="NCBI Taxonomy" id="479433"/>
    <lineage>
        <taxon>Bacteria</taxon>
        <taxon>Bacillati</taxon>
        <taxon>Actinomycetota</taxon>
        <taxon>Actinomycetes</taxon>
        <taxon>Catenulisporales</taxon>
        <taxon>Catenulisporaceae</taxon>
        <taxon>Catenulispora</taxon>
    </lineage>
</organism>
<feature type="region of interest" description="Disordered" evidence="1">
    <location>
        <begin position="271"/>
        <end position="299"/>
    </location>
</feature>
<protein>
    <submittedName>
        <fullName evidence="4">PRC-barrel domain protein</fullName>
    </submittedName>
</protein>
<dbReference type="InterPro" id="IPR052967">
    <property type="entry name" value="Stress_Response_Assoc"/>
</dbReference>
<evidence type="ECO:0000259" key="2">
    <source>
        <dbReference type="Pfam" id="PF05239"/>
    </source>
</evidence>
<feature type="domain" description="PRC-barrel" evidence="2">
    <location>
        <begin position="7"/>
        <end position="74"/>
    </location>
</feature>
<keyword evidence="5" id="KW-1185">Reference proteome</keyword>
<dbReference type="InterPro" id="IPR019060">
    <property type="entry name" value="DUF2382"/>
</dbReference>
<dbReference type="Gene3D" id="3.90.50.10">
    <property type="entry name" value="Photosynthetic Reaction Center, subunit H, domain 2"/>
    <property type="match status" value="1"/>
</dbReference>
<dbReference type="OrthoDB" id="3712018at2"/>
<dbReference type="KEGG" id="cai:Caci_3466"/>